<dbReference type="RefSeq" id="WP_342774281.1">
    <property type="nucleotide sequence ID" value="NZ_JBHTGQ010000041.1"/>
</dbReference>
<keyword evidence="3" id="KW-0012">Acyltransferase</keyword>
<dbReference type="InterPro" id="IPR000182">
    <property type="entry name" value="GNAT_dom"/>
</dbReference>
<name>A0ABW2VAI6_9BACL</name>
<dbReference type="GO" id="GO:0016746">
    <property type="term" value="F:acyltransferase activity"/>
    <property type="evidence" value="ECO:0007669"/>
    <property type="project" value="UniProtKB-KW"/>
</dbReference>
<dbReference type="Proteomes" id="UP001596528">
    <property type="component" value="Unassembled WGS sequence"/>
</dbReference>
<keyword evidence="3" id="KW-0808">Transferase</keyword>
<proteinExistence type="predicted"/>
<evidence type="ECO:0000256" key="1">
    <source>
        <dbReference type="SAM" id="MobiDB-lite"/>
    </source>
</evidence>
<gene>
    <name evidence="3" type="ORF">ACFQWB_15395</name>
</gene>
<dbReference type="CDD" id="cd04301">
    <property type="entry name" value="NAT_SF"/>
    <property type="match status" value="1"/>
</dbReference>
<dbReference type="InterPro" id="IPR016181">
    <property type="entry name" value="Acyl_CoA_acyltransferase"/>
</dbReference>
<dbReference type="PANTHER" id="PTHR43792:SF9">
    <property type="entry name" value="RIBOSOMAL-PROTEIN-ALANINE ACETYLTRANSFERASE"/>
    <property type="match status" value="1"/>
</dbReference>
<feature type="region of interest" description="Disordered" evidence="1">
    <location>
        <begin position="24"/>
        <end position="54"/>
    </location>
</feature>
<dbReference type="EC" id="2.3.1.-" evidence="3"/>
<reference evidence="4" key="1">
    <citation type="journal article" date="2019" name="Int. J. Syst. Evol. Microbiol.">
        <title>The Global Catalogue of Microorganisms (GCM) 10K type strain sequencing project: providing services to taxonomists for standard genome sequencing and annotation.</title>
        <authorList>
            <consortium name="The Broad Institute Genomics Platform"/>
            <consortium name="The Broad Institute Genome Sequencing Center for Infectious Disease"/>
            <person name="Wu L."/>
            <person name="Ma J."/>
        </authorList>
    </citation>
    <scope>NUCLEOTIDE SEQUENCE [LARGE SCALE GENOMIC DNA]</scope>
    <source>
        <strain evidence="4">JCM 18657</strain>
    </source>
</reference>
<evidence type="ECO:0000313" key="4">
    <source>
        <dbReference type="Proteomes" id="UP001596528"/>
    </source>
</evidence>
<protein>
    <submittedName>
        <fullName evidence="3">GNAT family N-acetyltransferase</fullName>
        <ecNumber evidence="3">2.3.1.-</ecNumber>
    </submittedName>
</protein>
<organism evidence="3 4">
    <name type="scientific">Paenibacillus thermoaerophilus</name>
    <dbReference type="NCBI Taxonomy" id="1215385"/>
    <lineage>
        <taxon>Bacteria</taxon>
        <taxon>Bacillati</taxon>
        <taxon>Bacillota</taxon>
        <taxon>Bacilli</taxon>
        <taxon>Bacillales</taxon>
        <taxon>Paenibacillaceae</taxon>
        <taxon>Paenibacillus</taxon>
    </lineage>
</organism>
<dbReference type="SUPFAM" id="SSF55729">
    <property type="entry name" value="Acyl-CoA N-acyltransferases (Nat)"/>
    <property type="match status" value="1"/>
</dbReference>
<dbReference type="Pfam" id="PF13302">
    <property type="entry name" value="Acetyltransf_3"/>
    <property type="match status" value="1"/>
</dbReference>
<comment type="caution">
    <text evidence="3">The sequence shown here is derived from an EMBL/GenBank/DDBJ whole genome shotgun (WGS) entry which is preliminary data.</text>
</comment>
<dbReference type="InterPro" id="IPR051531">
    <property type="entry name" value="N-acetyltransferase"/>
</dbReference>
<feature type="compositionally biased region" description="Basic and acidic residues" evidence="1">
    <location>
        <begin position="27"/>
        <end position="45"/>
    </location>
</feature>
<evidence type="ECO:0000313" key="3">
    <source>
        <dbReference type="EMBL" id="MFC7751303.1"/>
    </source>
</evidence>
<evidence type="ECO:0000259" key="2">
    <source>
        <dbReference type="PROSITE" id="PS51186"/>
    </source>
</evidence>
<dbReference type="PROSITE" id="PS51186">
    <property type="entry name" value="GNAT"/>
    <property type="match status" value="1"/>
</dbReference>
<accession>A0ABW2VAI6</accession>
<dbReference type="PANTHER" id="PTHR43792">
    <property type="entry name" value="GNAT FAMILY, PUTATIVE (AFU_ORTHOLOGUE AFUA_3G00765)-RELATED-RELATED"/>
    <property type="match status" value="1"/>
</dbReference>
<dbReference type="Gene3D" id="3.40.630.30">
    <property type="match status" value="1"/>
</dbReference>
<dbReference type="EMBL" id="JBHTGQ010000041">
    <property type="protein sequence ID" value="MFC7751303.1"/>
    <property type="molecule type" value="Genomic_DNA"/>
</dbReference>
<sequence>MGFLIECRTCGSQVSSTVKMCPNCGERSPEPYKDRLSAGAKKDNRPPLSESMTIGAGGSPMDFPVLETERLRLRMPTRSDASDLFRYFSLDEVTRYYDLDSFTEIRQAEELIYTWSERYAHREGIRWGIVLKPSPGRVIGTCGYHNWAKAHRKAEIGFELAPEYWRRGLMTEALEAIVGYGFSRMALNRIEAYIDPDNFASRRLLENAGFSEEGYLRDCFFEKGRFADAVLFALIRRDYVEVHP</sequence>
<keyword evidence="4" id="KW-1185">Reference proteome</keyword>
<feature type="domain" description="N-acetyltransferase" evidence="2">
    <location>
        <begin position="88"/>
        <end position="228"/>
    </location>
</feature>